<dbReference type="Proteomes" id="UP001549122">
    <property type="component" value="Unassembled WGS sequence"/>
</dbReference>
<keyword evidence="3" id="KW-0808">Transferase</keyword>
<evidence type="ECO:0000256" key="3">
    <source>
        <dbReference type="ARBA" id="ARBA00022679"/>
    </source>
</evidence>
<sequence length="95" mass="11157">MNLETRRRTCHLWIPCKLAKTDDFERAQELIDEGDYLFLVGHHAHAELIEKEANQEAVEIKLLLMHAEDQLMSAEGFKIVAQEFIDVYKRFNNLN</sequence>
<feature type="modified residue" description="Phosphohistidine; by HPr" evidence="5">
    <location>
        <position position="66"/>
    </location>
</feature>
<dbReference type="Pfam" id="PF02255">
    <property type="entry name" value="PTS_IIA"/>
    <property type="match status" value="1"/>
</dbReference>
<evidence type="ECO:0000256" key="2">
    <source>
        <dbReference type="ARBA" id="ARBA00022597"/>
    </source>
</evidence>
<evidence type="ECO:0000313" key="6">
    <source>
        <dbReference type="EMBL" id="MET3557833.1"/>
    </source>
</evidence>
<comment type="caution">
    <text evidence="6">The sequence shown here is derived from an EMBL/GenBank/DDBJ whole genome shotgun (WGS) entry which is preliminary data.</text>
</comment>
<dbReference type="RefSeq" id="WP_354364729.1">
    <property type="nucleotide sequence ID" value="NZ_JBEPLO010000008.1"/>
</dbReference>
<dbReference type="SUPFAM" id="SSF46973">
    <property type="entry name" value="Enzyme IIa from lactose specific PTS, IIa-lac"/>
    <property type="match status" value="1"/>
</dbReference>
<evidence type="ECO:0000256" key="4">
    <source>
        <dbReference type="ARBA" id="ARBA00022683"/>
    </source>
</evidence>
<keyword evidence="7" id="KW-1185">Reference proteome</keyword>
<dbReference type="InterPro" id="IPR036542">
    <property type="entry name" value="PTS_IIA_lac/cel_sf"/>
</dbReference>
<dbReference type="PROSITE" id="PS51095">
    <property type="entry name" value="PTS_EIIA_TYPE_3"/>
    <property type="match status" value="1"/>
</dbReference>
<dbReference type="PANTHER" id="PTHR34382:SF7">
    <property type="entry name" value="PTS SYSTEM N,N'-DIACETYLCHITOBIOSE-SPECIFIC EIIA COMPONENT"/>
    <property type="match status" value="1"/>
</dbReference>
<reference evidence="6 7" key="1">
    <citation type="submission" date="2024-06" db="EMBL/GenBank/DDBJ databases">
        <title>Genomic Encyclopedia of Type Strains, Phase IV (KMG-IV): sequencing the most valuable type-strain genomes for metagenomic binning, comparative biology and taxonomic classification.</title>
        <authorList>
            <person name="Goeker M."/>
        </authorList>
    </citation>
    <scope>NUCLEOTIDE SEQUENCE [LARGE SCALE GENOMIC DNA]</scope>
    <source>
        <strain evidence="6 7">DSM 28303</strain>
    </source>
</reference>
<dbReference type="Gene3D" id="1.20.58.80">
    <property type="entry name" value="Phosphotransferase system, lactose/cellobiose-type IIA subunit"/>
    <property type="match status" value="1"/>
</dbReference>
<gene>
    <name evidence="6" type="ORF">ABID29_000945</name>
</gene>
<keyword evidence="4" id="KW-0598">Phosphotransferase system</keyword>
<evidence type="ECO:0000256" key="1">
    <source>
        <dbReference type="ARBA" id="ARBA00022448"/>
    </source>
</evidence>
<dbReference type="EMBL" id="JBEPLO010000008">
    <property type="protein sequence ID" value="MET3557833.1"/>
    <property type="molecule type" value="Genomic_DNA"/>
</dbReference>
<protein>
    <submittedName>
        <fullName evidence="6">PTS system cellobiose-specific IIA component</fullName>
    </submittedName>
</protein>
<dbReference type="PANTHER" id="PTHR34382">
    <property type="entry name" value="PTS SYSTEM N,N'-DIACETYLCHITOBIOSE-SPECIFIC EIIA COMPONENT"/>
    <property type="match status" value="1"/>
</dbReference>
<organism evidence="6 7">
    <name type="scientific">Streptococcus rupicaprae</name>
    <dbReference type="NCBI Taxonomy" id="759619"/>
    <lineage>
        <taxon>Bacteria</taxon>
        <taxon>Bacillati</taxon>
        <taxon>Bacillota</taxon>
        <taxon>Bacilli</taxon>
        <taxon>Lactobacillales</taxon>
        <taxon>Streptococcaceae</taxon>
        <taxon>Streptococcus</taxon>
    </lineage>
</organism>
<name>A0ABV2FH55_9STRE</name>
<proteinExistence type="predicted"/>
<evidence type="ECO:0000313" key="7">
    <source>
        <dbReference type="Proteomes" id="UP001549122"/>
    </source>
</evidence>
<accession>A0ABV2FH55</accession>
<keyword evidence="2" id="KW-0762">Sugar transport</keyword>
<evidence type="ECO:0000256" key="5">
    <source>
        <dbReference type="PROSITE-ProRule" id="PRU00418"/>
    </source>
</evidence>
<keyword evidence="1" id="KW-0813">Transport</keyword>
<dbReference type="InterPro" id="IPR003188">
    <property type="entry name" value="PTS_IIA_lac/cel"/>
</dbReference>